<organism evidence="2 3">
    <name type="scientific">Ceutorhynchus assimilis</name>
    <name type="common">cabbage seed weevil</name>
    <dbReference type="NCBI Taxonomy" id="467358"/>
    <lineage>
        <taxon>Eukaryota</taxon>
        <taxon>Metazoa</taxon>
        <taxon>Ecdysozoa</taxon>
        <taxon>Arthropoda</taxon>
        <taxon>Hexapoda</taxon>
        <taxon>Insecta</taxon>
        <taxon>Pterygota</taxon>
        <taxon>Neoptera</taxon>
        <taxon>Endopterygota</taxon>
        <taxon>Coleoptera</taxon>
        <taxon>Polyphaga</taxon>
        <taxon>Cucujiformia</taxon>
        <taxon>Curculionidae</taxon>
        <taxon>Ceutorhynchinae</taxon>
        <taxon>Ceutorhynchus</taxon>
    </lineage>
</organism>
<reference evidence="2" key="1">
    <citation type="submission" date="2022-01" db="EMBL/GenBank/DDBJ databases">
        <authorList>
            <person name="King R."/>
        </authorList>
    </citation>
    <scope>NUCLEOTIDE SEQUENCE</scope>
</reference>
<dbReference type="OrthoDB" id="6602337at2759"/>
<keyword evidence="3" id="KW-1185">Reference proteome</keyword>
<feature type="region of interest" description="Disordered" evidence="1">
    <location>
        <begin position="88"/>
        <end position="115"/>
    </location>
</feature>
<proteinExistence type="predicted"/>
<name>A0A9N9MUZ9_9CUCU</name>
<evidence type="ECO:0000313" key="3">
    <source>
        <dbReference type="Proteomes" id="UP001152799"/>
    </source>
</evidence>
<dbReference type="Proteomes" id="UP001152799">
    <property type="component" value="Chromosome 8"/>
</dbReference>
<dbReference type="AlphaFoldDB" id="A0A9N9MUZ9"/>
<feature type="region of interest" description="Disordered" evidence="1">
    <location>
        <begin position="205"/>
        <end position="237"/>
    </location>
</feature>
<feature type="compositionally biased region" description="Polar residues" evidence="1">
    <location>
        <begin position="211"/>
        <end position="230"/>
    </location>
</feature>
<feature type="compositionally biased region" description="Low complexity" evidence="1">
    <location>
        <begin position="96"/>
        <end position="108"/>
    </location>
</feature>
<dbReference type="EMBL" id="OU892284">
    <property type="protein sequence ID" value="CAG9772076.1"/>
    <property type="molecule type" value="Genomic_DNA"/>
</dbReference>
<gene>
    <name evidence="2" type="ORF">CEUTPL_LOCUS12498</name>
</gene>
<sequence length="595" mass="67125">MSVFFKYLPLIRDPRERLQLIESAREMCIQIYVNLGGDRMIHPDLVEPRARVLLWLELLDIERHVNLGMLPYVGENCNCPVCQRAPPAEPQPTENQPPASIPQAAPSPRNVGSRNPIPEYEEIAEVVPQPSPPLLSRKTFVAPSRRQTRSNSVLTPSAFRIRPATVIPTVTLGPINPYRRSLARAPTPTPRFSVVRREGLRMQLSREATEQSKNPTHSVHTTQRSSSISHDNPAKRKHLETLTDTEQETYKRRESTEFSALREALDLISSLSAELDGNIEQNTTRNIKEIAKKLNKQYSGEAANYGLPEYTLLVAYDESRGTAGPVAAMVVNLSQSASPPSDYFTKVDGEPETFADFIMTACKEFRGKNKAIPGAMIILYRQVGNIKEHEVDVGCPRSLRTYAKNEEKKKIKSGSAGGKVVKWFAFDAISFIPTQDTPNTGLDSENATQMSIFIIVSLTDNNELKKAKGIKKSVVEKHIHLEDYRKVVESGGLIFRKMKTFRSERHDVYTEILNKVALSHYDDKRFIIPNSIKTLPWGHTDIIFHKTEPEQIQQILTSMCEEGLSDQNNPENVLIEPDNIENMLRMCEELLSKDD</sequence>
<evidence type="ECO:0000313" key="2">
    <source>
        <dbReference type="EMBL" id="CAG9772076.1"/>
    </source>
</evidence>
<protein>
    <submittedName>
        <fullName evidence="2">Uncharacterized protein</fullName>
    </submittedName>
</protein>
<evidence type="ECO:0000256" key="1">
    <source>
        <dbReference type="SAM" id="MobiDB-lite"/>
    </source>
</evidence>
<accession>A0A9N9MUZ9</accession>